<feature type="domain" description="GT23" evidence="4">
    <location>
        <begin position="278"/>
        <end position="527"/>
    </location>
</feature>
<dbReference type="AlphaFoldDB" id="A0A7R9M4H8"/>
<comment type="similarity">
    <text evidence="3">Belongs to the glycosyltransferase 23 family.</text>
</comment>
<feature type="region of interest" description="Important for donor substrate binding" evidence="3">
    <location>
        <begin position="16"/>
        <end position="17"/>
    </location>
</feature>
<dbReference type="PANTHER" id="PTHR13132:SF29">
    <property type="entry name" value="ALPHA-(1,6)-FUCOSYLTRANSFERASE"/>
    <property type="match status" value="1"/>
</dbReference>
<evidence type="ECO:0000313" key="5">
    <source>
        <dbReference type="EMBL" id="CAD7652922.1"/>
    </source>
</evidence>
<dbReference type="EMBL" id="CAJPVJ010006066">
    <property type="protein sequence ID" value="CAG2170109.1"/>
    <property type="molecule type" value="Genomic_DNA"/>
</dbReference>
<feature type="domain" description="GT23" evidence="4">
    <location>
        <begin position="191"/>
        <end position="271"/>
    </location>
</feature>
<evidence type="ECO:0000256" key="2">
    <source>
        <dbReference type="ARBA" id="ARBA00022679"/>
    </source>
</evidence>
<feature type="region of interest" description="Important for donor substrate binding" evidence="3">
    <location>
        <begin position="441"/>
        <end position="442"/>
    </location>
</feature>
<dbReference type="GO" id="GO:0006487">
    <property type="term" value="P:protein N-linked glycosylation"/>
    <property type="evidence" value="ECO:0007669"/>
    <property type="project" value="TreeGrafter"/>
</dbReference>
<dbReference type="Gene3D" id="3.40.50.11350">
    <property type="match status" value="4"/>
</dbReference>
<dbReference type="Proteomes" id="UP000728032">
    <property type="component" value="Unassembled WGS sequence"/>
</dbReference>
<sequence length="527" mass="62848">KQRIQWKHPIVGLHVRRTDKLLKEAKYHSMDEYIKYVDRYYDNLDTTSGKTTRNRLVYLATDEPNCNNYRQRVGFKHPIVGIHVRRTDKLIREAKYHSLDQYMSYVDRYYNNTDVMNGNTSERLVYLATDEPNVWLNEIKPYIGKGFIFKGDMKATMKSYNKNRDKMFSARFMDNVEVYNTDKMVPAQIKTQLHSLSTEPFALFVGLLIQYLMRPTLELSRYYDNYKQRIQWKHPIVGLHVRRTDKLLKEAKYHSMDEYIKYVDRYYDNLDTTSGKTTLNRLVYLATDEPNIKCGFGCTMHHYTYCLILALKLNRTLIIPETITNTYTSHMKMLFRPISDTCLDSNGDNSTTWEGMSDQTHYYYQVIDFYFGYNSKGYLQDLKNLTQIIRQLQSLSTEPIPLFIGHIIRYLMRPTLELSRYYDNYKQRIQWKHPIVGLHVRRTDKLLEEAKYHSMDEYIKYVDRYYDSLDTTSGNKSHKRLVYLATDEPNVWLKELSPYIERRIEFIGDQHISREAFAQMSVDWGLS</sequence>
<dbReference type="InterPro" id="IPR027350">
    <property type="entry name" value="GT23_dom"/>
</dbReference>
<feature type="region of interest" description="Important for donor substrate binding" evidence="3">
    <location>
        <begin position="242"/>
        <end position="243"/>
    </location>
</feature>
<evidence type="ECO:0000313" key="6">
    <source>
        <dbReference type="Proteomes" id="UP000728032"/>
    </source>
</evidence>
<name>A0A7R9M4H8_9ACAR</name>
<dbReference type="InterPro" id="IPR045573">
    <property type="entry name" value="Fut8_N_cat"/>
</dbReference>
<gene>
    <name evidence="5" type="ORF">ONB1V03_LOCUS9580</name>
</gene>
<dbReference type="Pfam" id="PF19745">
    <property type="entry name" value="FUT8_N_cat"/>
    <property type="match status" value="3"/>
</dbReference>
<organism evidence="5">
    <name type="scientific">Oppiella nova</name>
    <dbReference type="NCBI Taxonomy" id="334625"/>
    <lineage>
        <taxon>Eukaryota</taxon>
        <taxon>Metazoa</taxon>
        <taxon>Ecdysozoa</taxon>
        <taxon>Arthropoda</taxon>
        <taxon>Chelicerata</taxon>
        <taxon>Arachnida</taxon>
        <taxon>Acari</taxon>
        <taxon>Acariformes</taxon>
        <taxon>Sarcoptiformes</taxon>
        <taxon>Oribatida</taxon>
        <taxon>Brachypylina</taxon>
        <taxon>Oppioidea</taxon>
        <taxon>Oppiidae</taxon>
        <taxon>Oppiella</taxon>
    </lineage>
</organism>
<feature type="domain" description="GT23" evidence="4">
    <location>
        <begin position="1"/>
        <end position="65"/>
    </location>
</feature>
<keyword evidence="6" id="KW-1185">Reference proteome</keyword>
<evidence type="ECO:0000259" key="4">
    <source>
        <dbReference type="PROSITE" id="PS51659"/>
    </source>
</evidence>
<dbReference type="PANTHER" id="PTHR13132">
    <property type="entry name" value="ALPHA- 1,6 -FUCOSYLTRANSFERASE"/>
    <property type="match status" value="1"/>
</dbReference>
<dbReference type="EMBL" id="OC920891">
    <property type="protein sequence ID" value="CAD7652922.1"/>
    <property type="molecule type" value="Genomic_DNA"/>
</dbReference>
<dbReference type="PROSITE" id="PS51659">
    <property type="entry name" value="GT23"/>
    <property type="match status" value="4"/>
</dbReference>
<keyword evidence="2 3" id="KW-0808">Transferase</keyword>
<feature type="domain" description="GT23" evidence="4">
    <location>
        <begin position="67"/>
        <end position="135"/>
    </location>
</feature>
<keyword evidence="1 3" id="KW-0328">Glycosyltransferase</keyword>
<feature type="region of interest" description="Important for donor substrate binding" evidence="3">
    <location>
        <begin position="85"/>
        <end position="86"/>
    </location>
</feature>
<dbReference type="OrthoDB" id="2014825at2759"/>
<evidence type="ECO:0000256" key="1">
    <source>
        <dbReference type="ARBA" id="ARBA00022676"/>
    </source>
</evidence>
<reference evidence="5" key="1">
    <citation type="submission" date="2020-11" db="EMBL/GenBank/DDBJ databases">
        <authorList>
            <person name="Tran Van P."/>
        </authorList>
    </citation>
    <scope>NUCLEOTIDE SEQUENCE</scope>
</reference>
<proteinExistence type="inferred from homology"/>
<protein>
    <recommendedName>
        <fullName evidence="4">GT23 domain-containing protein</fullName>
    </recommendedName>
</protein>
<feature type="non-terminal residue" evidence="5">
    <location>
        <position position="1"/>
    </location>
</feature>
<dbReference type="GO" id="GO:0046921">
    <property type="term" value="F:alpha-(1-&gt;6)-fucosyltransferase activity"/>
    <property type="evidence" value="ECO:0007669"/>
    <property type="project" value="TreeGrafter"/>
</dbReference>
<accession>A0A7R9M4H8</accession>
<evidence type="ECO:0000256" key="3">
    <source>
        <dbReference type="PROSITE-ProRule" id="PRU00992"/>
    </source>
</evidence>